<dbReference type="AlphaFoldDB" id="A0A290QDQ9"/>
<feature type="transmembrane region" description="Helical" evidence="1">
    <location>
        <begin position="75"/>
        <end position="94"/>
    </location>
</feature>
<evidence type="ECO:0000313" key="2">
    <source>
        <dbReference type="EMBL" id="ATC64386.1"/>
    </source>
</evidence>
<dbReference type="RefSeq" id="WP_096056018.1">
    <property type="nucleotide sequence ID" value="NZ_CP023344.1"/>
</dbReference>
<keyword evidence="1" id="KW-0472">Membrane</keyword>
<evidence type="ECO:0000256" key="1">
    <source>
        <dbReference type="SAM" id="Phobius"/>
    </source>
</evidence>
<accession>A0A290QDQ9</accession>
<keyword evidence="1" id="KW-0812">Transmembrane</keyword>
<dbReference type="EMBL" id="CP023344">
    <property type="protein sequence ID" value="ATC64386.1"/>
    <property type="molecule type" value="Genomic_DNA"/>
</dbReference>
<gene>
    <name evidence="2" type="ORF">CMV30_10695</name>
</gene>
<keyword evidence="1" id="KW-1133">Transmembrane helix</keyword>
<name>A0A290QDQ9_9BACT</name>
<organism evidence="2 3">
    <name type="scientific">Nibricoccus aquaticus</name>
    <dbReference type="NCBI Taxonomy" id="2576891"/>
    <lineage>
        <taxon>Bacteria</taxon>
        <taxon>Pseudomonadati</taxon>
        <taxon>Verrucomicrobiota</taxon>
        <taxon>Opitutia</taxon>
        <taxon>Opitutales</taxon>
        <taxon>Opitutaceae</taxon>
        <taxon>Nibricoccus</taxon>
    </lineage>
</organism>
<sequence>MKLAAIIFLTLSILCTLFGLKLQKAADQEKRYYQAQQDAERLISPQSASPEIKKAWADLRISDKELNVQRGLGRGVAWIATSLSVLSFIFILLIKKAPRQTT</sequence>
<evidence type="ECO:0000313" key="3">
    <source>
        <dbReference type="Proteomes" id="UP000217265"/>
    </source>
</evidence>
<dbReference type="Proteomes" id="UP000217265">
    <property type="component" value="Chromosome"/>
</dbReference>
<proteinExistence type="predicted"/>
<protein>
    <submittedName>
        <fullName evidence="2">Uncharacterized protein</fullName>
    </submittedName>
</protein>
<keyword evidence="3" id="KW-1185">Reference proteome</keyword>
<reference evidence="2 3" key="1">
    <citation type="submission" date="2017-09" db="EMBL/GenBank/DDBJ databases">
        <title>Complete genome sequence of Verrucomicrobial strain HZ-65, isolated from freshwater.</title>
        <authorList>
            <person name="Choi A."/>
        </authorList>
    </citation>
    <scope>NUCLEOTIDE SEQUENCE [LARGE SCALE GENOMIC DNA]</scope>
    <source>
        <strain evidence="2 3">HZ-65</strain>
    </source>
</reference>
<dbReference type="KEGG" id="vbh:CMV30_10695"/>